<evidence type="ECO:0000256" key="3">
    <source>
        <dbReference type="ARBA" id="ARBA00022475"/>
    </source>
</evidence>
<comment type="subcellular location">
    <subcellularLocation>
        <location evidence="1 7">Cell membrane</location>
        <topology evidence="1 7">Multi-pass membrane protein</topology>
    </subcellularLocation>
</comment>
<feature type="transmembrane region" description="Helical" evidence="7">
    <location>
        <begin position="25"/>
        <end position="44"/>
    </location>
</feature>
<evidence type="ECO:0000256" key="5">
    <source>
        <dbReference type="ARBA" id="ARBA00022989"/>
    </source>
</evidence>
<keyword evidence="2 7" id="KW-0813">Transport</keyword>
<name>A0A2A9HGS6_TEPT2</name>
<comment type="caution">
    <text evidence="9">The sequence shown here is derived from an EMBL/GenBank/DDBJ whole genome shotgun (WGS) entry which is preliminary data.</text>
</comment>
<keyword evidence="5 7" id="KW-1133">Transmembrane helix</keyword>
<sequence length="309" mass="34758">MPAMAVASRTDRRTMPAVLRKATPYIYFLVLIAPNLLLLAAFTYRPLIENFRLSFYDWDLISPTKRWVGLENYTDYFRDSTSLYVMRNTLVFTAGTVAGTMLIGLALALLLNLRLRGRNVARTVLFAPYVLGGAAVGIVWLFIFDPRFGLVSGILDRLGLPSPNWYNDPNWAMPMVIIVYIWKNLGYATVVYLAGLQTIPRDLYEAAQVDGAGRWAQFRHVTLPMLSPMTFFLLVTTTLGSMQAFDIISVMTAGGPLDSTKTMVYQVYEEAFVRFRVGDASTVATVLFFILLGVTLLQVRLLERRVTYG</sequence>
<accession>A0A2A9HGS6</accession>
<evidence type="ECO:0000256" key="7">
    <source>
        <dbReference type="RuleBase" id="RU363032"/>
    </source>
</evidence>
<keyword evidence="3" id="KW-1003">Cell membrane</keyword>
<dbReference type="EMBL" id="PDJQ01000001">
    <property type="protein sequence ID" value="PFG75224.1"/>
    <property type="molecule type" value="Genomic_DNA"/>
</dbReference>
<dbReference type="Gene3D" id="1.10.3720.10">
    <property type="entry name" value="MetI-like"/>
    <property type="match status" value="1"/>
</dbReference>
<dbReference type="GO" id="GO:0005886">
    <property type="term" value="C:plasma membrane"/>
    <property type="evidence" value="ECO:0007669"/>
    <property type="project" value="UniProtKB-SubCell"/>
</dbReference>
<reference evidence="9 10" key="1">
    <citation type="submission" date="2017-09" db="EMBL/GenBank/DDBJ databases">
        <title>Sequencing the genomes of two abundant thermophiles in Great Basin hot springs: Thermocrinis jamiesonii and novel Chloroflexi Thermoflexus hugenholtzii.</title>
        <authorList>
            <person name="Hedlund B."/>
        </authorList>
    </citation>
    <scope>NUCLEOTIDE SEQUENCE [LARGE SCALE GENOMIC DNA]</scope>
    <source>
        <strain evidence="9 10">G233</strain>
    </source>
</reference>
<dbReference type="Proteomes" id="UP000223071">
    <property type="component" value="Unassembled WGS sequence"/>
</dbReference>
<dbReference type="PANTHER" id="PTHR30193">
    <property type="entry name" value="ABC TRANSPORTER PERMEASE PROTEIN"/>
    <property type="match status" value="1"/>
</dbReference>
<dbReference type="SUPFAM" id="SSF161098">
    <property type="entry name" value="MetI-like"/>
    <property type="match status" value="1"/>
</dbReference>
<keyword evidence="10" id="KW-1185">Reference proteome</keyword>
<feature type="transmembrane region" description="Helical" evidence="7">
    <location>
        <begin position="171"/>
        <end position="194"/>
    </location>
</feature>
<evidence type="ECO:0000313" key="9">
    <source>
        <dbReference type="EMBL" id="PFG75224.1"/>
    </source>
</evidence>
<comment type="similarity">
    <text evidence="7">Belongs to the binding-protein-dependent transport system permease family.</text>
</comment>
<evidence type="ECO:0000256" key="1">
    <source>
        <dbReference type="ARBA" id="ARBA00004651"/>
    </source>
</evidence>
<evidence type="ECO:0000313" key="10">
    <source>
        <dbReference type="Proteomes" id="UP000223071"/>
    </source>
</evidence>
<keyword evidence="4 7" id="KW-0812">Transmembrane</keyword>
<dbReference type="PROSITE" id="PS50928">
    <property type="entry name" value="ABC_TM1"/>
    <property type="match status" value="1"/>
</dbReference>
<protein>
    <submittedName>
        <fullName evidence="9">Carbohydrate ABC transporter membrane protein 1, CUT1 family</fullName>
    </submittedName>
</protein>
<feature type="transmembrane region" description="Helical" evidence="7">
    <location>
        <begin position="90"/>
        <end position="111"/>
    </location>
</feature>
<organism evidence="9 10">
    <name type="scientific">Tepidiforma thermophila (strain KCTC 52669 / CGMCC 1.13589 / G233)</name>
    <dbReference type="NCBI Taxonomy" id="2761530"/>
    <lineage>
        <taxon>Bacteria</taxon>
        <taxon>Bacillati</taxon>
        <taxon>Chloroflexota</taxon>
        <taxon>Tepidiformia</taxon>
        <taxon>Tepidiformales</taxon>
        <taxon>Tepidiformaceae</taxon>
        <taxon>Tepidiforma</taxon>
    </lineage>
</organism>
<dbReference type="CDD" id="cd06261">
    <property type="entry name" value="TM_PBP2"/>
    <property type="match status" value="1"/>
</dbReference>
<dbReference type="GO" id="GO:0055085">
    <property type="term" value="P:transmembrane transport"/>
    <property type="evidence" value="ECO:0007669"/>
    <property type="project" value="InterPro"/>
</dbReference>
<feature type="domain" description="ABC transmembrane type-1" evidence="8">
    <location>
        <begin position="86"/>
        <end position="298"/>
    </location>
</feature>
<dbReference type="PANTHER" id="PTHR30193:SF37">
    <property type="entry name" value="INNER MEMBRANE ABC TRANSPORTER PERMEASE PROTEIN YCJO"/>
    <property type="match status" value="1"/>
</dbReference>
<keyword evidence="6 7" id="KW-0472">Membrane</keyword>
<proteinExistence type="inferred from homology"/>
<feature type="transmembrane region" description="Helical" evidence="7">
    <location>
        <begin position="123"/>
        <end position="143"/>
    </location>
</feature>
<dbReference type="InterPro" id="IPR035906">
    <property type="entry name" value="MetI-like_sf"/>
</dbReference>
<evidence type="ECO:0000256" key="6">
    <source>
        <dbReference type="ARBA" id="ARBA00023136"/>
    </source>
</evidence>
<evidence type="ECO:0000259" key="8">
    <source>
        <dbReference type="PROSITE" id="PS50928"/>
    </source>
</evidence>
<dbReference type="Pfam" id="PF00528">
    <property type="entry name" value="BPD_transp_1"/>
    <property type="match status" value="1"/>
</dbReference>
<evidence type="ECO:0000256" key="4">
    <source>
        <dbReference type="ARBA" id="ARBA00022692"/>
    </source>
</evidence>
<feature type="transmembrane region" description="Helical" evidence="7">
    <location>
        <begin position="275"/>
        <end position="297"/>
    </location>
</feature>
<feature type="transmembrane region" description="Helical" evidence="7">
    <location>
        <begin position="231"/>
        <end position="255"/>
    </location>
</feature>
<evidence type="ECO:0000256" key="2">
    <source>
        <dbReference type="ARBA" id="ARBA00022448"/>
    </source>
</evidence>
<dbReference type="AlphaFoldDB" id="A0A2A9HGS6"/>
<dbReference type="InterPro" id="IPR000515">
    <property type="entry name" value="MetI-like"/>
</dbReference>
<dbReference type="InterPro" id="IPR051393">
    <property type="entry name" value="ABC_transporter_permease"/>
</dbReference>
<gene>
    <name evidence="9" type="ORF">A9A59_2492</name>
</gene>